<keyword evidence="6" id="KW-0995">Kinetochore</keyword>
<keyword evidence="7" id="KW-0539">Nucleus</keyword>
<evidence type="ECO:0000256" key="2">
    <source>
        <dbReference type="ARBA" id="ARBA00004629"/>
    </source>
</evidence>
<dbReference type="KEGG" id="crq:GCK72_009990"/>
<dbReference type="GO" id="GO:0000444">
    <property type="term" value="C:MIS12/MIND type complex"/>
    <property type="evidence" value="ECO:0007669"/>
    <property type="project" value="EnsemblMetazoa"/>
</dbReference>
<evidence type="ECO:0000256" key="10">
    <source>
        <dbReference type="SAM" id="Coils"/>
    </source>
</evidence>
<keyword evidence="9" id="KW-0137">Centromere</keyword>
<evidence type="ECO:0000313" key="12">
    <source>
        <dbReference type="Proteomes" id="UP000483820"/>
    </source>
</evidence>
<dbReference type="EMBL" id="WUAV01000003">
    <property type="protein sequence ID" value="KAF1761734.1"/>
    <property type="molecule type" value="Genomic_DNA"/>
</dbReference>
<accession>A0A6A5H4Q6</accession>
<sequence>MSERRNQLSQMLDTTLQNFTKVLTESKNFAKLARHSKMSVDQVEMNSVMKRMIQATQIKVQEKTGKLIEENGICERFDELEVLTKESEELNQKLGTEAGYNYMKPKRDVALYLSDSTDKILHDADREIERLVKELEKEENDLAHRKQVLKELSTIIESQQENIISSVKN</sequence>
<comment type="caution">
    <text evidence="11">The sequence shown here is derived from an EMBL/GenBank/DDBJ whole genome shotgun (WGS) entry which is preliminary data.</text>
</comment>
<dbReference type="GO" id="GO:0051301">
    <property type="term" value="P:cell division"/>
    <property type="evidence" value="ECO:0007669"/>
    <property type="project" value="UniProtKB-KW"/>
</dbReference>
<keyword evidence="3" id="KW-0158">Chromosome</keyword>
<evidence type="ECO:0000313" key="11">
    <source>
        <dbReference type="EMBL" id="KAF1761734.1"/>
    </source>
</evidence>
<name>A0A6A5H4Q6_CAERE</name>
<dbReference type="Proteomes" id="UP000483820">
    <property type="component" value="Chromosome III"/>
</dbReference>
<evidence type="ECO:0000256" key="4">
    <source>
        <dbReference type="ARBA" id="ARBA00022618"/>
    </source>
</evidence>
<comment type="subcellular location">
    <subcellularLocation>
        <location evidence="2">Chromosome</location>
        <location evidence="2">Centromere</location>
        <location evidence="2">Kinetochore</location>
    </subcellularLocation>
    <subcellularLocation>
        <location evidence="1">Nucleus</location>
    </subcellularLocation>
</comment>
<keyword evidence="10" id="KW-0175">Coiled coil</keyword>
<organism evidence="11 12">
    <name type="scientific">Caenorhabditis remanei</name>
    <name type="common">Caenorhabditis vulgaris</name>
    <dbReference type="NCBI Taxonomy" id="31234"/>
    <lineage>
        <taxon>Eukaryota</taxon>
        <taxon>Metazoa</taxon>
        <taxon>Ecdysozoa</taxon>
        <taxon>Nematoda</taxon>
        <taxon>Chromadorea</taxon>
        <taxon>Rhabditida</taxon>
        <taxon>Rhabditina</taxon>
        <taxon>Rhabditomorpha</taxon>
        <taxon>Rhabditoidea</taxon>
        <taxon>Rhabditidae</taxon>
        <taxon>Peloderinae</taxon>
        <taxon>Caenorhabditis</taxon>
    </lineage>
</organism>
<dbReference type="GO" id="GO:0051988">
    <property type="term" value="P:regulation of attachment of spindle microtubules to kinetochore"/>
    <property type="evidence" value="ECO:0007669"/>
    <property type="project" value="EnsemblMetazoa"/>
</dbReference>
<evidence type="ECO:0000256" key="9">
    <source>
        <dbReference type="ARBA" id="ARBA00023328"/>
    </source>
</evidence>
<reference evidence="11 12" key="1">
    <citation type="submission" date="2019-12" db="EMBL/GenBank/DDBJ databases">
        <title>Chromosome-level assembly of the Caenorhabditis remanei genome.</title>
        <authorList>
            <person name="Teterina A.A."/>
            <person name="Willis J.H."/>
            <person name="Phillips P.C."/>
        </authorList>
    </citation>
    <scope>NUCLEOTIDE SEQUENCE [LARGE SCALE GENOMIC DNA]</scope>
    <source>
        <strain evidence="11 12">PX506</strain>
        <tissue evidence="11">Whole organism</tissue>
    </source>
</reference>
<dbReference type="GO" id="GO:0008608">
    <property type="term" value="P:attachment of spindle microtubules to kinetochore"/>
    <property type="evidence" value="ECO:0007669"/>
    <property type="project" value="EnsemblMetazoa"/>
</dbReference>
<feature type="coiled-coil region" evidence="10">
    <location>
        <begin position="121"/>
        <end position="152"/>
    </location>
</feature>
<evidence type="ECO:0000256" key="1">
    <source>
        <dbReference type="ARBA" id="ARBA00004123"/>
    </source>
</evidence>
<dbReference type="GeneID" id="9807478"/>
<keyword evidence="8" id="KW-0131">Cell cycle</keyword>
<proteinExistence type="predicted"/>
<dbReference type="AlphaFoldDB" id="A0A6A5H4Q6"/>
<keyword evidence="5" id="KW-0498">Mitosis</keyword>
<dbReference type="GO" id="GO:0005634">
    <property type="term" value="C:nucleus"/>
    <property type="evidence" value="ECO:0007669"/>
    <property type="project" value="UniProtKB-SubCell"/>
</dbReference>
<dbReference type="CTD" id="9807478"/>
<evidence type="ECO:0000256" key="5">
    <source>
        <dbReference type="ARBA" id="ARBA00022776"/>
    </source>
</evidence>
<keyword evidence="4" id="KW-0132">Cell division</keyword>
<evidence type="ECO:0000256" key="7">
    <source>
        <dbReference type="ARBA" id="ARBA00023242"/>
    </source>
</evidence>
<dbReference type="GO" id="GO:0051382">
    <property type="term" value="P:kinetochore assembly"/>
    <property type="evidence" value="ECO:0007669"/>
    <property type="project" value="EnsemblMetazoa"/>
</dbReference>
<gene>
    <name evidence="11" type="ORF">GCK72_009990</name>
</gene>
<protein>
    <submittedName>
        <fullName evidence="11">Uncharacterized protein</fullName>
    </submittedName>
</protein>
<dbReference type="RefSeq" id="XP_003105960.2">
    <property type="nucleotide sequence ID" value="XM_003105912.2"/>
</dbReference>
<dbReference type="InterPro" id="IPR007128">
    <property type="entry name" value="PMF1/Nnf1"/>
</dbReference>
<evidence type="ECO:0000256" key="3">
    <source>
        <dbReference type="ARBA" id="ARBA00022454"/>
    </source>
</evidence>
<evidence type="ECO:0000256" key="6">
    <source>
        <dbReference type="ARBA" id="ARBA00022838"/>
    </source>
</evidence>
<dbReference type="Pfam" id="PF03980">
    <property type="entry name" value="Nnf1"/>
    <property type="match status" value="1"/>
</dbReference>
<evidence type="ECO:0000256" key="8">
    <source>
        <dbReference type="ARBA" id="ARBA00023306"/>
    </source>
</evidence>